<keyword evidence="1" id="KW-0479">Metal-binding</keyword>
<dbReference type="RefSeq" id="WP_201652977.1">
    <property type="nucleotide sequence ID" value="NZ_JAEQNC010000002.1"/>
</dbReference>
<protein>
    <submittedName>
        <fullName evidence="3">Hemin receptor</fullName>
    </submittedName>
</protein>
<dbReference type="CDD" id="cd12131">
    <property type="entry name" value="HGbI-like"/>
    <property type="match status" value="1"/>
</dbReference>
<keyword evidence="4" id="KW-1185">Reference proteome</keyword>
<keyword evidence="3" id="KW-0675">Receptor</keyword>
<evidence type="ECO:0000256" key="1">
    <source>
        <dbReference type="RuleBase" id="RU000356"/>
    </source>
</evidence>
<keyword evidence="1" id="KW-0561">Oxygen transport</keyword>
<dbReference type="GO" id="GO:0071949">
    <property type="term" value="F:FAD binding"/>
    <property type="evidence" value="ECO:0007669"/>
    <property type="project" value="TreeGrafter"/>
</dbReference>
<comment type="caution">
    <text evidence="3">The sequence shown here is derived from an EMBL/GenBank/DDBJ whole genome shotgun (WGS) entry which is preliminary data.</text>
</comment>
<keyword evidence="1" id="KW-0408">Iron</keyword>
<dbReference type="InterPro" id="IPR012292">
    <property type="entry name" value="Globin/Proto"/>
</dbReference>
<reference evidence="3" key="1">
    <citation type="submission" date="2021-01" db="EMBL/GenBank/DDBJ databases">
        <title>Rhizobium sp. strain KVB221 16S ribosomal RNA gene Genome sequencing and assembly.</title>
        <authorList>
            <person name="Kang M."/>
        </authorList>
    </citation>
    <scope>NUCLEOTIDE SEQUENCE</scope>
    <source>
        <strain evidence="3">KVB221</strain>
    </source>
</reference>
<dbReference type="Proteomes" id="UP000633219">
    <property type="component" value="Unassembled WGS sequence"/>
</dbReference>
<dbReference type="EMBL" id="JAEQNC010000002">
    <property type="protein sequence ID" value="MBL0371011.1"/>
    <property type="molecule type" value="Genomic_DNA"/>
</dbReference>
<dbReference type="GO" id="GO:0071500">
    <property type="term" value="P:cellular response to nitrosative stress"/>
    <property type="evidence" value="ECO:0007669"/>
    <property type="project" value="TreeGrafter"/>
</dbReference>
<dbReference type="SUPFAM" id="SSF46458">
    <property type="entry name" value="Globin-like"/>
    <property type="match status" value="1"/>
</dbReference>
<dbReference type="Gene3D" id="1.10.490.10">
    <property type="entry name" value="Globins"/>
    <property type="match status" value="1"/>
</dbReference>
<dbReference type="AlphaFoldDB" id="A0A936YQL0"/>
<dbReference type="PANTHER" id="PTHR43396">
    <property type="entry name" value="FLAVOHEMOPROTEIN"/>
    <property type="match status" value="1"/>
</dbReference>
<dbReference type="PANTHER" id="PTHR43396:SF6">
    <property type="entry name" value="ABL201WP"/>
    <property type="match status" value="1"/>
</dbReference>
<feature type="domain" description="Globin" evidence="2">
    <location>
        <begin position="1"/>
        <end position="135"/>
    </location>
</feature>
<sequence length="145" mass="15925">MDDKTIQILEETFREFSGGGQESAALFYERLFALDPSLRRLFTHVEMRTQHTKLMAALGLVIASLRDLSKVVPVLEGLAVRHVRYGVEESHYQTVCAALIQTLAISFGDRFTPPVRAAWVLAYGIVSGVMIAATRQAGAGMQAAE</sequence>
<evidence type="ECO:0000259" key="2">
    <source>
        <dbReference type="PROSITE" id="PS01033"/>
    </source>
</evidence>
<dbReference type="GO" id="GO:0020037">
    <property type="term" value="F:heme binding"/>
    <property type="evidence" value="ECO:0007669"/>
    <property type="project" value="InterPro"/>
</dbReference>
<keyword evidence="1" id="KW-0349">Heme</keyword>
<name>A0A936YQL0_9HYPH</name>
<evidence type="ECO:0000313" key="3">
    <source>
        <dbReference type="EMBL" id="MBL0371011.1"/>
    </source>
</evidence>
<dbReference type="GO" id="GO:0046210">
    <property type="term" value="P:nitric oxide catabolic process"/>
    <property type="evidence" value="ECO:0007669"/>
    <property type="project" value="TreeGrafter"/>
</dbReference>
<dbReference type="Pfam" id="PF00042">
    <property type="entry name" value="Globin"/>
    <property type="match status" value="1"/>
</dbReference>
<organism evidence="3 4">
    <name type="scientific">Rhizobium setariae</name>
    <dbReference type="NCBI Taxonomy" id="2801340"/>
    <lineage>
        <taxon>Bacteria</taxon>
        <taxon>Pseudomonadati</taxon>
        <taxon>Pseudomonadota</taxon>
        <taxon>Alphaproteobacteria</taxon>
        <taxon>Hyphomicrobiales</taxon>
        <taxon>Rhizobiaceae</taxon>
        <taxon>Rhizobium/Agrobacterium group</taxon>
        <taxon>Rhizobium</taxon>
    </lineage>
</organism>
<evidence type="ECO:0000313" key="4">
    <source>
        <dbReference type="Proteomes" id="UP000633219"/>
    </source>
</evidence>
<dbReference type="GO" id="GO:0008941">
    <property type="term" value="F:nitric oxide dioxygenase NAD(P)H activity"/>
    <property type="evidence" value="ECO:0007669"/>
    <property type="project" value="TreeGrafter"/>
</dbReference>
<accession>A0A936YQL0</accession>
<keyword evidence="1" id="KW-0813">Transport</keyword>
<dbReference type="GO" id="GO:0019825">
    <property type="term" value="F:oxygen binding"/>
    <property type="evidence" value="ECO:0007669"/>
    <property type="project" value="InterPro"/>
</dbReference>
<comment type="similarity">
    <text evidence="1">Belongs to the globin family.</text>
</comment>
<gene>
    <name evidence="3" type="ORF">JJB09_03130</name>
</gene>
<dbReference type="GO" id="GO:0005344">
    <property type="term" value="F:oxygen carrier activity"/>
    <property type="evidence" value="ECO:0007669"/>
    <property type="project" value="UniProtKB-KW"/>
</dbReference>
<dbReference type="InterPro" id="IPR009050">
    <property type="entry name" value="Globin-like_sf"/>
</dbReference>
<proteinExistence type="inferred from homology"/>
<dbReference type="PROSITE" id="PS01033">
    <property type="entry name" value="GLOBIN"/>
    <property type="match status" value="1"/>
</dbReference>
<dbReference type="InterPro" id="IPR000971">
    <property type="entry name" value="Globin"/>
</dbReference>